<feature type="active site" description="Proton donor" evidence="6">
    <location>
        <position position="87"/>
    </location>
</feature>
<evidence type="ECO:0000256" key="2">
    <source>
        <dbReference type="ARBA" id="ARBA00006576"/>
    </source>
</evidence>
<evidence type="ECO:0000256" key="3">
    <source>
        <dbReference type="ARBA" id="ARBA00022723"/>
    </source>
</evidence>
<dbReference type="KEGG" id="vg:18563532"/>
<evidence type="ECO:0000256" key="4">
    <source>
        <dbReference type="ARBA" id="ARBA00022801"/>
    </source>
</evidence>
<dbReference type="EMBL" id="JN638751">
    <property type="protein sequence ID" value="AEO93576.1"/>
    <property type="molecule type" value="Genomic_DNA"/>
</dbReference>
<dbReference type="PIRSF" id="PIRSF006019">
    <property type="entry name" value="dCMP_deaminase"/>
    <property type="match status" value="1"/>
</dbReference>
<evidence type="ECO:0000256" key="6">
    <source>
        <dbReference type="PIRSR" id="PIRSR006019-1"/>
    </source>
</evidence>
<name>G3MA58_9CAUD</name>
<keyword evidence="3 7" id="KW-0479">Metal-binding</keyword>
<keyword evidence="5 7" id="KW-0862">Zinc</keyword>
<accession>G3MA58</accession>
<dbReference type="OrthoDB" id="10605at10239"/>
<feature type="binding site" evidence="7">
    <location>
        <position position="113"/>
    </location>
    <ligand>
        <name>Zn(2+)</name>
        <dbReference type="ChEBI" id="CHEBI:29105"/>
        <note>catalytic</note>
    </ligand>
</feature>
<evidence type="ECO:0000256" key="5">
    <source>
        <dbReference type="ARBA" id="ARBA00022833"/>
    </source>
</evidence>
<proteinExistence type="inferred from homology"/>
<dbReference type="Gene3D" id="3.40.140.10">
    <property type="entry name" value="Cytidine Deaminase, domain 2"/>
    <property type="match status" value="1"/>
</dbReference>
<feature type="binding site" evidence="7">
    <location>
        <position position="116"/>
    </location>
    <ligand>
        <name>Zn(2+)</name>
        <dbReference type="ChEBI" id="CHEBI:29105"/>
        <note>catalytic</note>
    </ligand>
</feature>
<feature type="domain" description="CMP/dCMP-type deaminase" evidence="8">
    <location>
        <begin position="12"/>
        <end position="150"/>
    </location>
</feature>
<dbReference type="InterPro" id="IPR015517">
    <property type="entry name" value="dCMP_deaminase-rel"/>
</dbReference>
<dbReference type="Proteomes" id="UP000009273">
    <property type="component" value="Segment"/>
</dbReference>
<comment type="cofactor">
    <cofactor evidence="1 7">
        <name>Zn(2+)</name>
        <dbReference type="ChEBI" id="CHEBI:29105"/>
    </cofactor>
</comment>
<gene>
    <name evidence="9" type="primary">317</name>
    <name evidence="9" type="ORF">G_317</name>
</gene>
<dbReference type="InterPro" id="IPR016473">
    <property type="entry name" value="dCMP_deaminase"/>
</dbReference>
<dbReference type="InterPro" id="IPR002125">
    <property type="entry name" value="CMP_dCMP_dom"/>
</dbReference>
<dbReference type="PANTHER" id="PTHR11086">
    <property type="entry name" value="DEOXYCYTIDYLATE DEAMINASE-RELATED"/>
    <property type="match status" value="1"/>
</dbReference>
<reference evidence="9 10" key="1">
    <citation type="submission" date="2011-09" db="EMBL/GenBank/DDBJ databases">
        <authorList>
            <person name="Pope W.H."/>
            <person name="Pedulla M.L."/>
            <person name="Ford M.E."/>
            <person name="Peebles C.L."/>
            <person name="Hatfull G.H."/>
            <person name="Hendrix R.W."/>
        </authorList>
    </citation>
    <scope>NUCLEOTIDE SEQUENCE [LARGE SCALE GENOMIC DNA]</scope>
    <source>
        <strain evidence="9">G</strain>
    </source>
</reference>
<dbReference type="Pfam" id="PF00383">
    <property type="entry name" value="dCMP_cyt_deam_1"/>
    <property type="match status" value="1"/>
</dbReference>
<comment type="similarity">
    <text evidence="2">Belongs to the cytidine and deoxycytidylate deaminase family.</text>
</comment>
<dbReference type="PANTHER" id="PTHR11086:SF18">
    <property type="entry name" value="DEOXYCYTIDYLATE DEAMINASE"/>
    <property type="match status" value="1"/>
</dbReference>
<evidence type="ECO:0000259" key="8">
    <source>
        <dbReference type="PROSITE" id="PS51747"/>
    </source>
</evidence>
<dbReference type="RefSeq" id="YP_009015620.1">
    <property type="nucleotide sequence ID" value="NC_023719.1"/>
</dbReference>
<dbReference type="GO" id="GO:0006220">
    <property type="term" value="P:pyrimidine nucleotide metabolic process"/>
    <property type="evidence" value="ECO:0007669"/>
    <property type="project" value="InterPro"/>
</dbReference>
<dbReference type="InterPro" id="IPR016193">
    <property type="entry name" value="Cytidine_deaminase-like"/>
</dbReference>
<dbReference type="SUPFAM" id="SSF53927">
    <property type="entry name" value="Cytidine deaminase-like"/>
    <property type="match status" value="1"/>
</dbReference>
<sequence>MVNKNMEIGIPKLEEYYMMMAFISGSRANCLNRAVGCVLVTPDNGSIISTGYNGVPKGLPHCTTCRRREEGFGPGEGLHRSRATHAEANVIIQAARYGRKVEGTIMYVTDMPCSDCCKLIINSGIKKIYYCNEYPGSEAAEILTASNIEVEQLEKSKIMRHLKLYVDAIGMM</sequence>
<dbReference type="PROSITE" id="PS51747">
    <property type="entry name" value="CYT_DCMP_DEAMINASES_2"/>
    <property type="match status" value="1"/>
</dbReference>
<protein>
    <submittedName>
        <fullName evidence="9">Gp317</fullName>
    </submittedName>
</protein>
<evidence type="ECO:0000313" key="9">
    <source>
        <dbReference type="EMBL" id="AEO93576.1"/>
    </source>
</evidence>
<evidence type="ECO:0000313" key="10">
    <source>
        <dbReference type="Proteomes" id="UP000009273"/>
    </source>
</evidence>
<evidence type="ECO:0000256" key="7">
    <source>
        <dbReference type="PIRSR" id="PIRSR006019-2"/>
    </source>
</evidence>
<dbReference type="PROSITE" id="PS00903">
    <property type="entry name" value="CYT_DCMP_DEAMINASES_1"/>
    <property type="match status" value="1"/>
</dbReference>
<dbReference type="GeneID" id="18563532"/>
<organism evidence="9 10">
    <name type="scientific">Bacillus phage G</name>
    <dbReference type="NCBI Taxonomy" id="2884420"/>
    <lineage>
        <taxon>Viruses</taxon>
        <taxon>Duplodnaviria</taxon>
        <taxon>Heunggongvirae</taxon>
        <taxon>Uroviricota</taxon>
        <taxon>Caudoviricetes</taxon>
        <taxon>Donellivirus</taxon>
        <taxon>Donellivirus gee</taxon>
    </lineage>
</organism>
<evidence type="ECO:0000256" key="1">
    <source>
        <dbReference type="ARBA" id="ARBA00001947"/>
    </source>
</evidence>
<dbReference type="CDD" id="cd01286">
    <property type="entry name" value="deoxycytidylate_deaminase"/>
    <property type="match status" value="1"/>
</dbReference>
<keyword evidence="4" id="KW-0378">Hydrolase</keyword>
<feature type="binding site" evidence="7">
    <location>
        <position position="85"/>
    </location>
    <ligand>
        <name>Zn(2+)</name>
        <dbReference type="ChEBI" id="CHEBI:29105"/>
        <note>catalytic</note>
    </ligand>
</feature>
<dbReference type="InterPro" id="IPR035105">
    <property type="entry name" value="Deoxycytidylate_deaminase_dom"/>
</dbReference>
<dbReference type="InterPro" id="IPR016192">
    <property type="entry name" value="APOBEC/CMP_deaminase_Zn-bd"/>
</dbReference>
<dbReference type="GO" id="GO:0008270">
    <property type="term" value="F:zinc ion binding"/>
    <property type="evidence" value="ECO:0007669"/>
    <property type="project" value="InterPro"/>
</dbReference>
<dbReference type="GO" id="GO:0004132">
    <property type="term" value="F:dCMP deaminase activity"/>
    <property type="evidence" value="ECO:0007669"/>
    <property type="project" value="InterPro"/>
</dbReference>
<keyword evidence="10" id="KW-1185">Reference proteome</keyword>